<dbReference type="GO" id="GO:0007155">
    <property type="term" value="P:cell adhesion"/>
    <property type="evidence" value="ECO:0007669"/>
    <property type="project" value="InterPro"/>
</dbReference>
<dbReference type="Pfam" id="PF14237">
    <property type="entry name" value="GYF_2"/>
    <property type="match status" value="1"/>
</dbReference>
<keyword evidence="2" id="KW-0812">Transmembrane</keyword>
<protein>
    <submittedName>
        <fullName evidence="4">Pilus assembly protein PilA</fullName>
    </submittedName>
</protein>
<dbReference type="RefSeq" id="WP_104615707.1">
    <property type="nucleotide sequence ID" value="NZ_JBHLXZ010000011.1"/>
</dbReference>
<gene>
    <name evidence="4" type="ORF">XdyCFBP7245_11085</name>
</gene>
<dbReference type="InterPro" id="IPR045584">
    <property type="entry name" value="Pilin-like"/>
</dbReference>
<proteinExistence type="inferred from homology"/>
<dbReference type="AlphaFoldDB" id="A0A2S7C330"/>
<dbReference type="SUPFAM" id="SSF54523">
    <property type="entry name" value="Pili subunits"/>
    <property type="match status" value="1"/>
</dbReference>
<evidence type="ECO:0000313" key="5">
    <source>
        <dbReference type="Proteomes" id="UP000238908"/>
    </source>
</evidence>
<reference evidence="4 5" key="1">
    <citation type="submission" date="2016-08" db="EMBL/GenBank/DDBJ databases">
        <authorList>
            <person name="Seilhamer J.J."/>
        </authorList>
    </citation>
    <scope>NUCLEOTIDE SEQUENCE [LARGE SCALE GENOMIC DNA]</scope>
    <source>
        <strain evidence="4 5">CFBP7245</strain>
    </source>
</reference>
<dbReference type="Proteomes" id="UP000238908">
    <property type="component" value="Unassembled WGS sequence"/>
</dbReference>
<keyword evidence="2" id="KW-1133">Transmembrane helix</keyword>
<name>A0A2S7C330_9XANT</name>
<keyword evidence="2" id="KW-0472">Membrane</keyword>
<evidence type="ECO:0000259" key="3">
    <source>
        <dbReference type="Pfam" id="PF14237"/>
    </source>
</evidence>
<accession>A0A2S7C330</accession>
<dbReference type="InterPro" id="IPR001082">
    <property type="entry name" value="Pilin"/>
</dbReference>
<feature type="domain" description="GYF" evidence="3">
    <location>
        <begin position="4"/>
        <end position="51"/>
    </location>
</feature>
<dbReference type="EMBL" id="MDEE01000014">
    <property type="protein sequence ID" value="PPU55972.1"/>
    <property type="molecule type" value="Genomic_DNA"/>
</dbReference>
<organism evidence="4 5">
    <name type="scientific">Xanthomonas dyei</name>
    <dbReference type="NCBI Taxonomy" id="743699"/>
    <lineage>
        <taxon>Bacteria</taxon>
        <taxon>Pseudomonadati</taxon>
        <taxon>Pseudomonadota</taxon>
        <taxon>Gammaproteobacteria</taxon>
        <taxon>Lysobacterales</taxon>
        <taxon>Lysobacteraceae</taxon>
        <taxon>Xanthomonas</taxon>
    </lineage>
</organism>
<comment type="similarity">
    <text evidence="1">Belongs to the N-Me-Phe pilin family.</text>
</comment>
<evidence type="ECO:0000313" key="4">
    <source>
        <dbReference type="EMBL" id="PPU55972.1"/>
    </source>
</evidence>
<dbReference type="GO" id="GO:0009289">
    <property type="term" value="C:pilus"/>
    <property type="evidence" value="ECO:0007669"/>
    <property type="project" value="InterPro"/>
</dbReference>
<dbReference type="Gene3D" id="3.30.700.10">
    <property type="entry name" value="Glycoprotein, Type 4 Pilin"/>
    <property type="match status" value="1"/>
</dbReference>
<dbReference type="InterPro" id="IPR025640">
    <property type="entry name" value="GYF_2"/>
</dbReference>
<evidence type="ECO:0000256" key="1">
    <source>
        <dbReference type="ARBA" id="ARBA00005233"/>
    </source>
</evidence>
<feature type="transmembrane region" description="Helical" evidence="2">
    <location>
        <begin position="97"/>
        <end position="125"/>
    </location>
</feature>
<sequence>MSSWYYAEGNRQRRGPVTETVLLGLYRDRQIALDTLVWREGLDQWVPLAACADALGPPVSTDLHAAAAPPALPEAAAGAPPVNPASPHLRQPAKGPAWPMLLVLGAVVGMFVIVAVLGILAAIALPAYKDYQTRAKVTAAVAALAPLKPQIADFLAREGRCPENGDAGFQTPEHYATGVLASVQIGRFDTSACGVEALLHAPGSPKIDGKALWLDFDADADTWQCSSEIDDNQLPQDCRG</sequence>
<evidence type="ECO:0000256" key="2">
    <source>
        <dbReference type="SAM" id="Phobius"/>
    </source>
</evidence>
<dbReference type="Pfam" id="PF00114">
    <property type="entry name" value="Pilin"/>
    <property type="match status" value="1"/>
</dbReference>
<comment type="caution">
    <text evidence="4">The sequence shown here is derived from an EMBL/GenBank/DDBJ whole genome shotgun (WGS) entry which is preliminary data.</text>
</comment>